<evidence type="ECO:0008006" key="3">
    <source>
        <dbReference type="Google" id="ProtNLM"/>
    </source>
</evidence>
<feature type="transmembrane region" description="Helical" evidence="1">
    <location>
        <begin position="88"/>
        <end position="115"/>
    </location>
</feature>
<keyword evidence="1" id="KW-0812">Transmembrane</keyword>
<protein>
    <recommendedName>
        <fullName evidence="3">Thioredoxin domain-containing protein</fullName>
    </recommendedName>
</protein>
<keyword evidence="1" id="KW-0472">Membrane</keyword>
<dbReference type="SUPFAM" id="SSF52833">
    <property type="entry name" value="Thioredoxin-like"/>
    <property type="match status" value="1"/>
</dbReference>
<feature type="transmembrane region" description="Helical" evidence="1">
    <location>
        <begin position="46"/>
        <end position="67"/>
    </location>
</feature>
<name>A9NXP1_PICSI</name>
<keyword evidence="1" id="KW-1133">Transmembrane helix</keyword>
<organism evidence="2">
    <name type="scientific">Picea sitchensis</name>
    <name type="common">Sitka spruce</name>
    <name type="synonym">Pinus sitchensis</name>
    <dbReference type="NCBI Taxonomy" id="3332"/>
    <lineage>
        <taxon>Eukaryota</taxon>
        <taxon>Viridiplantae</taxon>
        <taxon>Streptophyta</taxon>
        <taxon>Embryophyta</taxon>
        <taxon>Tracheophyta</taxon>
        <taxon>Spermatophyta</taxon>
        <taxon>Pinopsida</taxon>
        <taxon>Pinidae</taxon>
        <taxon>Conifers I</taxon>
        <taxon>Pinales</taxon>
        <taxon>Pinaceae</taxon>
        <taxon>Picea</taxon>
    </lineage>
</organism>
<accession>A9NXP1</accession>
<reference evidence="2" key="1">
    <citation type="journal article" date="2008" name="BMC Genomics">
        <title>A conifer genomics resource of 200,000 spruce (Picea spp.) ESTs and 6,464 high-quality, sequence-finished full-length cDNAs for Sitka spruce (Picea sitchensis).</title>
        <authorList>
            <person name="Ralph S.G."/>
            <person name="Chun H.J."/>
            <person name="Kolosova N."/>
            <person name="Cooper D."/>
            <person name="Oddy C."/>
            <person name="Ritland C.E."/>
            <person name="Kirkpatrick R."/>
            <person name="Moore R."/>
            <person name="Barber S."/>
            <person name="Holt R.A."/>
            <person name="Jones S.J."/>
            <person name="Marra M.A."/>
            <person name="Douglas C.J."/>
            <person name="Ritland K."/>
            <person name="Bohlmann J."/>
        </authorList>
    </citation>
    <scope>NUCLEOTIDE SEQUENCE</scope>
    <source>
        <tissue evidence="2">Bark</tissue>
    </source>
</reference>
<proteinExistence type="evidence at transcript level"/>
<feature type="transmembrane region" description="Helical" evidence="1">
    <location>
        <begin position="12"/>
        <end position="34"/>
    </location>
</feature>
<dbReference type="AlphaFoldDB" id="A9NXP1"/>
<dbReference type="InterPro" id="IPR036249">
    <property type="entry name" value="Thioredoxin-like_sf"/>
</dbReference>
<dbReference type="Gene3D" id="3.40.30.10">
    <property type="entry name" value="Glutaredoxin"/>
    <property type="match status" value="1"/>
</dbReference>
<evidence type="ECO:0000313" key="2">
    <source>
        <dbReference type="EMBL" id="ABK25402.1"/>
    </source>
</evidence>
<evidence type="ECO:0000256" key="1">
    <source>
        <dbReference type="SAM" id="Phobius"/>
    </source>
</evidence>
<dbReference type="OMA" id="VIMIRTR"/>
<sequence>MSEEQQHLFPWLNVLVTEPFYAFHGLTFFSYFVIRQSTAEFLSEGFSYHLIRREIQTLLTFGVLVAIKMVKSKTWEAFIADTMLYAKGFLIMLTFILNHCLAFWYVVIFLVIFLLCQQPPYSGQGNVKHLTPLQLETILTEGSTSQFWLVEFRALWSSRCIQASRCLSDLSLVYSTENLQFGLVDLGRFPNAAAKFGITMSVNMGQLPTYVLFKNGVEVSRIPDVDFEAKAATPTITKDLLARHFELDQHLIEYISNRF</sequence>
<dbReference type="EMBL" id="EF086116">
    <property type="protein sequence ID" value="ABK25402.1"/>
    <property type="molecule type" value="mRNA"/>
</dbReference>